<evidence type="ECO:0000313" key="2">
    <source>
        <dbReference type="EMBL" id="MUP04582.1"/>
    </source>
</evidence>
<evidence type="ECO:0000313" key="3">
    <source>
        <dbReference type="Proteomes" id="UP000175993"/>
    </source>
</evidence>
<comment type="caution">
    <text evidence="2">The sequence shown here is derived from an EMBL/GenBank/DDBJ whole genome shotgun (WGS) entry which is preliminary data.</text>
</comment>
<dbReference type="EMBL" id="MBEV02000003">
    <property type="protein sequence ID" value="MUP04582.1"/>
    <property type="molecule type" value="Genomic_DNA"/>
</dbReference>
<sequence>MAKQNRLLGENCGKASSFQAATVQRNDNNENRDDPTHQSGEHLLVKRILDSLDGESLPRRMTGKQ</sequence>
<accession>A0ABD6GFD1</accession>
<protein>
    <submittedName>
        <fullName evidence="2">Uncharacterized protein</fullName>
    </submittedName>
</protein>
<evidence type="ECO:0000256" key="1">
    <source>
        <dbReference type="SAM" id="MobiDB-lite"/>
    </source>
</evidence>
<feature type="region of interest" description="Disordered" evidence="1">
    <location>
        <begin position="1"/>
        <end position="65"/>
    </location>
</feature>
<name>A0ABD6GFD1_AGRVI</name>
<proteinExistence type="predicted"/>
<gene>
    <name evidence="2" type="ORF">BBI04_007130</name>
</gene>
<organism evidence="2 3">
    <name type="scientific">Agrobacterium vitis</name>
    <name type="common">Rhizobium vitis</name>
    <dbReference type="NCBI Taxonomy" id="373"/>
    <lineage>
        <taxon>Bacteria</taxon>
        <taxon>Pseudomonadati</taxon>
        <taxon>Pseudomonadota</taxon>
        <taxon>Alphaproteobacteria</taxon>
        <taxon>Hyphomicrobiales</taxon>
        <taxon>Rhizobiaceae</taxon>
        <taxon>Rhizobium/Agrobacterium group</taxon>
        <taxon>Agrobacterium</taxon>
    </lineage>
</organism>
<reference evidence="2 3" key="1">
    <citation type="submission" date="2019-11" db="EMBL/GenBank/DDBJ databases">
        <title>Whole-genome sequencing of Allorhizobium vitis.</title>
        <authorList>
            <person name="Gan H.M."/>
            <person name="Savka M.A."/>
        </authorList>
    </citation>
    <scope>NUCLEOTIDE SEQUENCE [LARGE SCALE GENOMIC DNA]</scope>
    <source>
        <strain evidence="2 3">AB4</strain>
    </source>
</reference>
<dbReference type="Proteomes" id="UP000175993">
    <property type="component" value="Unassembled WGS sequence"/>
</dbReference>
<feature type="compositionally biased region" description="Polar residues" evidence="1">
    <location>
        <begin position="14"/>
        <end position="26"/>
    </location>
</feature>
<dbReference type="AlphaFoldDB" id="A0ABD6GFD1"/>
<dbReference type="RefSeq" id="WP_139190303.1">
    <property type="nucleotide sequence ID" value="NZ_CP118259.1"/>
</dbReference>
<feature type="compositionally biased region" description="Basic and acidic residues" evidence="1">
    <location>
        <begin position="27"/>
        <end position="50"/>
    </location>
</feature>